<organism evidence="2 3">
    <name type="scientific">Emiliania huxleyi (strain CCMP1516)</name>
    <dbReference type="NCBI Taxonomy" id="280463"/>
    <lineage>
        <taxon>Eukaryota</taxon>
        <taxon>Haptista</taxon>
        <taxon>Haptophyta</taxon>
        <taxon>Prymnesiophyceae</taxon>
        <taxon>Isochrysidales</taxon>
        <taxon>Noelaerhabdaceae</taxon>
        <taxon>Emiliania</taxon>
    </lineage>
</organism>
<accession>A0A0D3JKJ4</accession>
<feature type="compositionally biased region" description="Basic and acidic residues" evidence="1">
    <location>
        <begin position="61"/>
        <end position="71"/>
    </location>
</feature>
<dbReference type="Proteomes" id="UP000013827">
    <property type="component" value="Unassembled WGS sequence"/>
</dbReference>
<reference evidence="2" key="2">
    <citation type="submission" date="2024-10" db="UniProtKB">
        <authorList>
            <consortium name="EnsemblProtists"/>
        </authorList>
    </citation>
    <scope>IDENTIFICATION</scope>
</reference>
<keyword evidence="3" id="KW-1185">Reference proteome</keyword>
<dbReference type="GeneID" id="17269575"/>
<feature type="region of interest" description="Disordered" evidence="1">
    <location>
        <begin position="121"/>
        <end position="151"/>
    </location>
</feature>
<sequence length="186" mass="19542">MARDGGTHVLHLNSKNNESRRALAGWNSLTAGLSLDRSGKPTEGGEEAGGDGEESGGLEHGGFESLHDTARPRSVSSRIPSVRQHTKTVQRLMEAFVPSGRPCPPVYQRLATSELLPSRSNRSSILLGPWPEGAAPSGVVPDGPAAGSSLNSPLLNSSLYLSAEADAARPDSSPPNESPRRVSFLL</sequence>
<dbReference type="KEGG" id="ehx:EMIHUDRAFT_207077"/>
<dbReference type="HOGENOM" id="CLU_1457025_0_0_1"/>
<name>A0A0D3JKJ4_EMIH1</name>
<dbReference type="PaxDb" id="2903-EOD24029"/>
<feature type="compositionally biased region" description="Low complexity" evidence="1">
    <location>
        <begin position="72"/>
        <end position="83"/>
    </location>
</feature>
<dbReference type="AlphaFoldDB" id="A0A0D3JKJ4"/>
<feature type="region of interest" description="Disordered" evidence="1">
    <location>
        <begin position="1"/>
        <end position="20"/>
    </location>
</feature>
<evidence type="ECO:0000256" key="1">
    <source>
        <dbReference type="SAM" id="MobiDB-lite"/>
    </source>
</evidence>
<protein>
    <submittedName>
        <fullName evidence="2">Uncharacterized protein</fullName>
    </submittedName>
</protein>
<evidence type="ECO:0000313" key="2">
    <source>
        <dbReference type="EnsemblProtists" id="EOD24029"/>
    </source>
</evidence>
<reference evidence="3" key="1">
    <citation type="journal article" date="2013" name="Nature">
        <title>Pan genome of the phytoplankton Emiliania underpins its global distribution.</title>
        <authorList>
            <person name="Read B.A."/>
            <person name="Kegel J."/>
            <person name="Klute M.J."/>
            <person name="Kuo A."/>
            <person name="Lefebvre S.C."/>
            <person name="Maumus F."/>
            <person name="Mayer C."/>
            <person name="Miller J."/>
            <person name="Monier A."/>
            <person name="Salamov A."/>
            <person name="Young J."/>
            <person name="Aguilar M."/>
            <person name="Claverie J.M."/>
            <person name="Frickenhaus S."/>
            <person name="Gonzalez K."/>
            <person name="Herman E.K."/>
            <person name="Lin Y.C."/>
            <person name="Napier J."/>
            <person name="Ogata H."/>
            <person name="Sarno A.F."/>
            <person name="Shmutz J."/>
            <person name="Schroeder D."/>
            <person name="de Vargas C."/>
            <person name="Verret F."/>
            <person name="von Dassow P."/>
            <person name="Valentin K."/>
            <person name="Van de Peer Y."/>
            <person name="Wheeler G."/>
            <person name="Dacks J.B."/>
            <person name="Delwiche C.F."/>
            <person name="Dyhrman S.T."/>
            <person name="Glockner G."/>
            <person name="John U."/>
            <person name="Richards T."/>
            <person name="Worden A.Z."/>
            <person name="Zhang X."/>
            <person name="Grigoriev I.V."/>
            <person name="Allen A.E."/>
            <person name="Bidle K."/>
            <person name="Borodovsky M."/>
            <person name="Bowler C."/>
            <person name="Brownlee C."/>
            <person name="Cock J.M."/>
            <person name="Elias M."/>
            <person name="Gladyshev V.N."/>
            <person name="Groth M."/>
            <person name="Guda C."/>
            <person name="Hadaegh A."/>
            <person name="Iglesias-Rodriguez M.D."/>
            <person name="Jenkins J."/>
            <person name="Jones B.M."/>
            <person name="Lawson T."/>
            <person name="Leese F."/>
            <person name="Lindquist E."/>
            <person name="Lobanov A."/>
            <person name="Lomsadze A."/>
            <person name="Malik S.B."/>
            <person name="Marsh M.E."/>
            <person name="Mackinder L."/>
            <person name="Mock T."/>
            <person name="Mueller-Roeber B."/>
            <person name="Pagarete A."/>
            <person name="Parker M."/>
            <person name="Probert I."/>
            <person name="Quesneville H."/>
            <person name="Raines C."/>
            <person name="Rensing S.A."/>
            <person name="Riano-Pachon D.M."/>
            <person name="Richier S."/>
            <person name="Rokitta S."/>
            <person name="Shiraiwa Y."/>
            <person name="Soanes D.M."/>
            <person name="van der Giezen M."/>
            <person name="Wahlund T.M."/>
            <person name="Williams B."/>
            <person name="Wilson W."/>
            <person name="Wolfe G."/>
            <person name="Wurch L.L."/>
        </authorList>
    </citation>
    <scope>NUCLEOTIDE SEQUENCE</scope>
</reference>
<dbReference type="RefSeq" id="XP_005776458.1">
    <property type="nucleotide sequence ID" value="XM_005776401.1"/>
</dbReference>
<dbReference type="EnsemblProtists" id="EOD24029">
    <property type="protein sequence ID" value="EOD24029"/>
    <property type="gene ID" value="EMIHUDRAFT_207077"/>
</dbReference>
<feature type="region of interest" description="Disordered" evidence="1">
    <location>
        <begin position="31"/>
        <end position="86"/>
    </location>
</feature>
<evidence type="ECO:0000313" key="3">
    <source>
        <dbReference type="Proteomes" id="UP000013827"/>
    </source>
</evidence>
<feature type="compositionally biased region" description="Acidic residues" evidence="1">
    <location>
        <begin position="44"/>
        <end position="56"/>
    </location>
</feature>
<feature type="region of interest" description="Disordered" evidence="1">
    <location>
        <begin position="165"/>
        <end position="186"/>
    </location>
</feature>
<proteinExistence type="predicted"/>